<dbReference type="PANTHER" id="PTHR43745:SF2">
    <property type="entry name" value="NITROREDUCTASE MJ1384-RELATED"/>
    <property type="match status" value="1"/>
</dbReference>
<dbReference type="EMBL" id="BARU01016634">
    <property type="protein sequence ID" value="GAH50748.1"/>
    <property type="molecule type" value="Genomic_DNA"/>
</dbReference>
<evidence type="ECO:0000259" key="2">
    <source>
        <dbReference type="Pfam" id="PF00881"/>
    </source>
</evidence>
<feature type="compositionally biased region" description="Polar residues" evidence="1">
    <location>
        <begin position="9"/>
        <end position="18"/>
    </location>
</feature>
<dbReference type="GO" id="GO:0016491">
    <property type="term" value="F:oxidoreductase activity"/>
    <property type="evidence" value="ECO:0007669"/>
    <property type="project" value="InterPro"/>
</dbReference>
<dbReference type="SUPFAM" id="SSF55469">
    <property type="entry name" value="FMN-dependent nitroreductase-like"/>
    <property type="match status" value="1"/>
</dbReference>
<sequence length="239" mass="26767">KDSIRKTIDFSTTDQSRGIKSPPAEKPCNSEVNKINLIKPGDWKLIYEVSVETAMARRKSRRSYTKDAVKLEELSFLLWATQGLRKQRAAVHNFRTVPSAGCRHALETYVAAFRVEGLPKAIYRYLPMSHQLVEFIKHEHLEDLISRAALGQSFAGKSAVTFIWTTIPARMEWRYGMASYKVIAIDAGHVCQNLYLACEAIGAGTCAIAAYDQEFADNVLGIDGDEEFTIYMAPVGKVQ</sequence>
<name>X1HZK3_9ZZZZ</name>
<gene>
    <name evidence="3" type="ORF">S03H2_27642</name>
</gene>
<evidence type="ECO:0000313" key="3">
    <source>
        <dbReference type="EMBL" id="GAH50748.1"/>
    </source>
</evidence>
<dbReference type="InterPro" id="IPR000415">
    <property type="entry name" value="Nitroreductase-like"/>
</dbReference>
<dbReference type="PANTHER" id="PTHR43745">
    <property type="entry name" value="NITROREDUCTASE MJ1384-RELATED"/>
    <property type="match status" value="1"/>
</dbReference>
<accession>X1HZK3</accession>
<protein>
    <recommendedName>
        <fullName evidence="2">Nitroreductase domain-containing protein</fullName>
    </recommendedName>
</protein>
<dbReference type="InterPro" id="IPR052544">
    <property type="entry name" value="Bacteriocin_Proc_Enz"/>
</dbReference>
<dbReference type="InterPro" id="IPR020051">
    <property type="entry name" value="SagB-type_dehydrogenase"/>
</dbReference>
<dbReference type="InterPro" id="IPR029479">
    <property type="entry name" value="Nitroreductase"/>
</dbReference>
<feature type="region of interest" description="Disordered" evidence="1">
    <location>
        <begin position="1"/>
        <end position="26"/>
    </location>
</feature>
<evidence type="ECO:0000256" key="1">
    <source>
        <dbReference type="SAM" id="MobiDB-lite"/>
    </source>
</evidence>
<dbReference type="AlphaFoldDB" id="X1HZK3"/>
<feature type="domain" description="Nitroreductase" evidence="2">
    <location>
        <begin position="56"/>
        <end position="237"/>
    </location>
</feature>
<dbReference type="Gene3D" id="3.40.109.10">
    <property type="entry name" value="NADH Oxidase"/>
    <property type="match status" value="1"/>
</dbReference>
<organism evidence="3">
    <name type="scientific">marine sediment metagenome</name>
    <dbReference type="NCBI Taxonomy" id="412755"/>
    <lineage>
        <taxon>unclassified sequences</taxon>
        <taxon>metagenomes</taxon>
        <taxon>ecological metagenomes</taxon>
    </lineage>
</organism>
<reference evidence="3" key="1">
    <citation type="journal article" date="2014" name="Front. Microbiol.">
        <title>High frequency of phylogenetically diverse reductive dehalogenase-homologous genes in deep subseafloor sedimentary metagenomes.</title>
        <authorList>
            <person name="Kawai M."/>
            <person name="Futagami T."/>
            <person name="Toyoda A."/>
            <person name="Takaki Y."/>
            <person name="Nishi S."/>
            <person name="Hori S."/>
            <person name="Arai W."/>
            <person name="Tsubouchi T."/>
            <person name="Morono Y."/>
            <person name="Uchiyama I."/>
            <person name="Ito T."/>
            <person name="Fujiyama A."/>
            <person name="Inagaki F."/>
            <person name="Takami H."/>
        </authorList>
    </citation>
    <scope>NUCLEOTIDE SEQUENCE</scope>
    <source>
        <strain evidence="3">Expedition CK06-06</strain>
    </source>
</reference>
<dbReference type="Pfam" id="PF00881">
    <property type="entry name" value="Nitroreductase"/>
    <property type="match status" value="1"/>
</dbReference>
<proteinExistence type="predicted"/>
<feature type="non-terminal residue" evidence="3">
    <location>
        <position position="1"/>
    </location>
</feature>
<dbReference type="NCBIfam" id="TIGR03605">
    <property type="entry name" value="antibiot_sagB"/>
    <property type="match status" value="1"/>
</dbReference>
<dbReference type="CDD" id="cd02142">
    <property type="entry name" value="McbC_SagB-like_oxidoreductase"/>
    <property type="match status" value="1"/>
</dbReference>
<comment type="caution">
    <text evidence="3">The sequence shown here is derived from an EMBL/GenBank/DDBJ whole genome shotgun (WGS) entry which is preliminary data.</text>
</comment>